<gene>
    <name evidence="3" type="ORF">IPP15_04980</name>
</gene>
<proteinExistence type="predicted"/>
<keyword evidence="1" id="KW-1133">Transmembrane helix</keyword>
<keyword evidence="1" id="KW-0472">Membrane</keyword>
<evidence type="ECO:0000313" key="3">
    <source>
        <dbReference type="EMBL" id="MBK9981767.1"/>
    </source>
</evidence>
<dbReference type="EMBL" id="JADKGY010000001">
    <property type="protein sequence ID" value="MBK9981767.1"/>
    <property type="molecule type" value="Genomic_DNA"/>
</dbReference>
<evidence type="ECO:0000259" key="2">
    <source>
        <dbReference type="Pfam" id="PF20033"/>
    </source>
</evidence>
<sequence>MSKNSNLNTEYRILNTDYYLLITRFTKIFCITLFLLSTGCHSSRKNAISESTVPGLKSWTLKYQRGPCFGQCPVYAFYLLSDNTGLIYVHANLLEPGWYTAPLDQKAVHEIMQLVEPAAWWHEDMTGQPEIADLPLLNLTYLHPDGVRTLTVQKQFSTSLSNVFEKLNKIVTEGRWVTTDMRPLESPQEPQTDVIVQLKEGVDIHQWMKTYERFGIELKKKIAPRQHYYLVRKDPAKGDSNDFLQYIKLDTNVVGAEWDKTLEQRQP</sequence>
<accession>A0A9D7SRK6</accession>
<name>A0A9D7SRK6_9BACT</name>
<keyword evidence="1" id="KW-0812">Transmembrane</keyword>
<reference evidence="3 4" key="1">
    <citation type="submission" date="2020-10" db="EMBL/GenBank/DDBJ databases">
        <title>Connecting structure to function with the recovery of over 1000 high-quality activated sludge metagenome-assembled genomes encoding full-length rRNA genes using long-read sequencing.</title>
        <authorList>
            <person name="Singleton C.M."/>
            <person name="Petriglieri F."/>
            <person name="Kristensen J.M."/>
            <person name="Kirkegaard R.H."/>
            <person name="Michaelsen T.Y."/>
            <person name="Andersen M.H."/>
            <person name="Karst S.M."/>
            <person name="Dueholm M.S."/>
            <person name="Nielsen P.H."/>
            <person name="Albertsen M."/>
        </authorList>
    </citation>
    <scope>NUCLEOTIDE SEQUENCE [LARGE SCALE GENOMIC DNA]</scope>
    <source>
        <strain evidence="3">Ribe_18-Q3-R11-54_MAXAC.273</strain>
    </source>
</reference>
<dbReference type="InterPro" id="IPR045497">
    <property type="entry name" value="DUF6438"/>
</dbReference>
<evidence type="ECO:0000256" key="1">
    <source>
        <dbReference type="SAM" id="Phobius"/>
    </source>
</evidence>
<evidence type="ECO:0000313" key="4">
    <source>
        <dbReference type="Proteomes" id="UP000808337"/>
    </source>
</evidence>
<comment type="caution">
    <text evidence="3">The sequence shown here is derived from an EMBL/GenBank/DDBJ whole genome shotgun (WGS) entry which is preliminary data.</text>
</comment>
<dbReference type="Pfam" id="PF20033">
    <property type="entry name" value="DUF6438"/>
    <property type="match status" value="1"/>
</dbReference>
<organism evidence="3 4">
    <name type="scientific">Candidatus Opimibacter skivensis</name>
    <dbReference type="NCBI Taxonomy" id="2982028"/>
    <lineage>
        <taxon>Bacteria</taxon>
        <taxon>Pseudomonadati</taxon>
        <taxon>Bacteroidota</taxon>
        <taxon>Saprospiria</taxon>
        <taxon>Saprospirales</taxon>
        <taxon>Saprospiraceae</taxon>
        <taxon>Candidatus Opimibacter</taxon>
    </lineage>
</organism>
<feature type="transmembrane region" description="Helical" evidence="1">
    <location>
        <begin position="18"/>
        <end position="36"/>
    </location>
</feature>
<feature type="domain" description="DUF6438" evidence="2">
    <location>
        <begin position="61"/>
        <end position="170"/>
    </location>
</feature>
<dbReference type="Proteomes" id="UP000808337">
    <property type="component" value="Unassembled WGS sequence"/>
</dbReference>
<dbReference type="AlphaFoldDB" id="A0A9D7SRK6"/>
<protein>
    <recommendedName>
        <fullName evidence="2">DUF6438 domain-containing protein</fullName>
    </recommendedName>
</protein>